<dbReference type="InterPro" id="IPR051326">
    <property type="entry name" value="Kynurenine-oxoglutarate_AT"/>
</dbReference>
<dbReference type="AlphaFoldDB" id="A0A844QAA7"/>
<dbReference type="CDD" id="cd00609">
    <property type="entry name" value="AAT_like"/>
    <property type="match status" value="1"/>
</dbReference>
<keyword evidence="2 6" id="KW-0032">Aminotransferase</keyword>
<accession>A0A844QAA7</accession>
<dbReference type="SUPFAM" id="SSF53383">
    <property type="entry name" value="PLP-dependent transferases"/>
    <property type="match status" value="1"/>
</dbReference>
<dbReference type="Proteomes" id="UP000463224">
    <property type="component" value="Unassembled WGS sequence"/>
</dbReference>
<dbReference type="InterPro" id="IPR015422">
    <property type="entry name" value="PyrdxlP-dep_Trfase_small"/>
</dbReference>
<name>A0A844QAA7_9HYPH</name>
<dbReference type="GO" id="GO:0030170">
    <property type="term" value="F:pyridoxal phosphate binding"/>
    <property type="evidence" value="ECO:0007669"/>
    <property type="project" value="InterPro"/>
</dbReference>
<keyword evidence="3 6" id="KW-0808">Transferase</keyword>
<dbReference type="InterPro" id="IPR015421">
    <property type="entry name" value="PyrdxlP-dep_Trfase_major"/>
</dbReference>
<dbReference type="GO" id="GO:0016212">
    <property type="term" value="F:kynurenine-oxoglutarate transaminase activity"/>
    <property type="evidence" value="ECO:0007669"/>
    <property type="project" value="TreeGrafter"/>
</dbReference>
<dbReference type="PANTHER" id="PTHR43807">
    <property type="entry name" value="FI04487P"/>
    <property type="match status" value="1"/>
</dbReference>
<reference evidence="6 7" key="1">
    <citation type="submission" date="2019-12" db="EMBL/GenBank/DDBJ databases">
        <title>Nitratireductor arenosus sp. nov., Isolated from sea sand, Jeju island, South Korea.</title>
        <authorList>
            <person name="Kim W."/>
        </authorList>
    </citation>
    <scope>NUCLEOTIDE SEQUENCE [LARGE SCALE GENOMIC DNA]</scope>
    <source>
        <strain evidence="6 7">CAU 1489</strain>
    </source>
</reference>
<dbReference type="RefSeq" id="WP_156711992.1">
    <property type="nucleotide sequence ID" value="NZ_WPHG01000002.1"/>
</dbReference>
<dbReference type="InterPro" id="IPR015424">
    <property type="entry name" value="PyrdxlP-dep_Trfase"/>
</dbReference>
<dbReference type="Gene3D" id="3.40.640.10">
    <property type="entry name" value="Type I PLP-dependent aspartate aminotransferase-like (Major domain)"/>
    <property type="match status" value="1"/>
</dbReference>
<dbReference type="Pfam" id="PF00155">
    <property type="entry name" value="Aminotran_1_2"/>
    <property type="match status" value="1"/>
</dbReference>
<dbReference type="GO" id="GO:0005737">
    <property type="term" value="C:cytoplasm"/>
    <property type="evidence" value="ECO:0007669"/>
    <property type="project" value="TreeGrafter"/>
</dbReference>
<evidence type="ECO:0000313" key="7">
    <source>
        <dbReference type="Proteomes" id="UP000463224"/>
    </source>
</evidence>
<protein>
    <submittedName>
        <fullName evidence="6">Aminotransferase class I/II-fold pyridoxal phosphate-dependent enzyme</fullName>
    </submittedName>
</protein>
<dbReference type="PANTHER" id="PTHR43807:SF20">
    <property type="entry name" value="FI04487P"/>
    <property type="match status" value="1"/>
</dbReference>
<proteinExistence type="predicted"/>
<dbReference type="EMBL" id="WPHG01000002">
    <property type="protein sequence ID" value="MVA96986.1"/>
    <property type="molecule type" value="Genomic_DNA"/>
</dbReference>
<evidence type="ECO:0000259" key="5">
    <source>
        <dbReference type="Pfam" id="PF00155"/>
    </source>
</evidence>
<evidence type="ECO:0000313" key="6">
    <source>
        <dbReference type="EMBL" id="MVA96986.1"/>
    </source>
</evidence>
<dbReference type="InterPro" id="IPR004839">
    <property type="entry name" value="Aminotransferase_I/II_large"/>
</dbReference>
<comment type="cofactor">
    <cofactor evidence="1">
        <name>pyridoxal 5'-phosphate</name>
        <dbReference type="ChEBI" id="CHEBI:597326"/>
    </cofactor>
</comment>
<evidence type="ECO:0000256" key="4">
    <source>
        <dbReference type="ARBA" id="ARBA00022898"/>
    </source>
</evidence>
<evidence type="ECO:0000256" key="3">
    <source>
        <dbReference type="ARBA" id="ARBA00022679"/>
    </source>
</evidence>
<keyword evidence="7" id="KW-1185">Reference proteome</keyword>
<dbReference type="Gene3D" id="3.90.1150.10">
    <property type="entry name" value="Aspartate Aminotransferase, domain 1"/>
    <property type="match status" value="1"/>
</dbReference>
<organism evidence="6 7">
    <name type="scientific">Nitratireductor arenosus</name>
    <dbReference type="NCBI Taxonomy" id="2682096"/>
    <lineage>
        <taxon>Bacteria</taxon>
        <taxon>Pseudomonadati</taxon>
        <taxon>Pseudomonadota</taxon>
        <taxon>Alphaproteobacteria</taxon>
        <taxon>Hyphomicrobiales</taxon>
        <taxon>Phyllobacteriaceae</taxon>
        <taxon>Nitratireductor</taxon>
    </lineage>
</organism>
<keyword evidence="4" id="KW-0663">Pyridoxal phosphate</keyword>
<sequence length="394" mass="42512">MPATAKRLDGISGIGLDRVALAAGNDPDILRLENLDTDVAVPQLAVAETVRATADDDSNSWLPLTGRSELREAVSARLRSQCGHDYDPFREVVITCGGMEGLFNSLLALVDPGSEVVVTDPTYCGMINRVRMVGATPAFVPFRRHRGAWRLDLERLEAAASPSCRAVFIMNPSMPSGAVLNAGEWQAIADFCQRNDCWLIYNAAMENILYDGRALIHPASIPGMAERTITVGSASKEYRMIGWKVGWVVGPHAALDAIAKAHIYNTADAVGIAQMPVARLMSGDPARSGLADAIAQWQARRDVIVDELRGIDPGSGTVLVPAAGGWSMLLDVGQFGLTSLEASQRLLERGRVAATYMRDWGSENADQFVRLVFSNEPVDRLAGIGDRVKQSLVN</sequence>
<comment type="caution">
    <text evidence="6">The sequence shown here is derived from an EMBL/GenBank/DDBJ whole genome shotgun (WGS) entry which is preliminary data.</text>
</comment>
<evidence type="ECO:0000256" key="1">
    <source>
        <dbReference type="ARBA" id="ARBA00001933"/>
    </source>
</evidence>
<gene>
    <name evidence="6" type="ORF">GN330_06965</name>
</gene>
<feature type="domain" description="Aminotransferase class I/classII large" evidence="5">
    <location>
        <begin position="41"/>
        <end position="379"/>
    </location>
</feature>
<evidence type="ECO:0000256" key="2">
    <source>
        <dbReference type="ARBA" id="ARBA00022576"/>
    </source>
</evidence>